<gene>
    <name evidence="1" type="ORF">COY37_05210</name>
</gene>
<dbReference type="Proteomes" id="UP000230956">
    <property type="component" value="Unassembled WGS sequence"/>
</dbReference>
<reference evidence="2" key="1">
    <citation type="submission" date="2017-09" db="EMBL/GenBank/DDBJ databases">
        <title>Depth-based differentiation of microbial function through sediment-hosted aquifers and enrichment of novel symbionts in the deep terrestrial subsurface.</title>
        <authorList>
            <person name="Probst A.J."/>
            <person name="Ladd B."/>
            <person name="Jarett J.K."/>
            <person name="Geller-Mcgrath D.E."/>
            <person name="Sieber C.M.K."/>
            <person name="Emerson J.B."/>
            <person name="Anantharaman K."/>
            <person name="Thomas B.C."/>
            <person name="Malmstrom R."/>
            <person name="Stieglmeier M."/>
            <person name="Klingl A."/>
            <person name="Woyke T."/>
            <person name="Ryan C.M."/>
            <person name="Banfield J.F."/>
        </authorList>
    </citation>
    <scope>NUCLEOTIDE SEQUENCE [LARGE SCALE GENOMIC DNA]</scope>
</reference>
<evidence type="ECO:0000313" key="1">
    <source>
        <dbReference type="EMBL" id="PIZ39271.1"/>
    </source>
</evidence>
<dbReference type="AlphaFoldDB" id="A0A2M7T872"/>
<sequence length="177" mass="18998">MFSGSTIKVIPAVLAIVLILSYAAYASVSHKSASKHIAEASNTVSAQSDLEMLASDPGMKEHHFELKQPAKSADMTSKEAIDKAKTYIAGGYDSEHATGVHAVYALFTDNETPKLPEKDILLKDLPVWIVTIEGLKIEGHGGVAHSGTPVKAQPPLTQLHIVINDSTGEVLEMFSYK</sequence>
<protein>
    <submittedName>
        <fullName evidence="1">Uncharacterized protein</fullName>
    </submittedName>
</protein>
<dbReference type="RefSeq" id="WP_286677446.1">
    <property type="nucleotide sequence ID" value="NZ_MNXI01000007.1"/>
</dbReference>
<organism evidence="1 2">
    <name type="scientific">Candidatus Aquicultor secundus</name>
    <dbReference type="NCBI Taxonomy" id="1973895"/>
    <lineage>
        <taxon>Bacteria</taxon>
        <taxon>Bacillati</taxon>
        <taxon>Actinomycetota</taxon>
        <taxon>Candidatus Aquicultoria</taxon>
        <taxon>Candidatus Aquicultorales</taxon>
        <taxon>Candidatus Aquicultoraceae</taxon>
        <taxon>Candidatus Aquicultor</taxon>
    </lineage>
</organism>
<evidence type="ECO:0000313" key="2">
    <source>
        <dbReference type="Proteomes" id="UP000230956"/>
    </source>
</evidence>
<comment type="caution">
    <text evidence="1">The sequence shown here is derived from an EMBL/GenBank/DDBJ whole genome shotgun (WGS) entry which is preliminary data.</text>
</comment>
<proteinExistence type="predicted"/>
<dbReference type="EMBL" id="PFNG01000125">
    <property type="protein sequence ID" value="PIZ39271.1"/>
    <property type="molecule type" value="Genomic_DNA"/>
</dbReference>
<name>A0A2M7T872_9ACTN</name>
<accession>A0A2M7T872</accession>